<proteinExistence type="predicted"/>
<accession>A0AAV7N8N8</accession>
<feature type="compositionally biased region" description="Basic and acidic residues" evidence="1">
    <location>
        <begin position="45"/>
        <end position="54"/>
    </location>
</feature>
<name>A0AAV7N8N8_PLEWA</name>
<dbReference type="Proteomes" id="UP001066276">
    <property type="component" value="Chromosome 8"/>
</dbReference>
<feature type="compositionally biased region" description="Polar residues" evidence="1">
    <location>
        <begin position="68"/>
        <end position="78"/>
    </location>
</feature>
<feature type="compositionally biased region" description="Basic residues" evidence="1">
    <location>
        <begin position="10"/>
        <end position="25"/>
    </location>
</feature>
<feature type="region of interest" description="Disordered" evidence="1">
    <location>
        <begin position="1"/>
        <end position="116"/>
    </location>
</feature>
<organism evidence="2 3">
    <name type="scientific">Pleurodeles waltl</name>
    <name type="common">Iberian ribbed newt</name>
    <dbReference type="NCBI Taxonomy" id="8319"/>
    <lineage>
        <taxon>Eukaryota</taxon>
        <taxon>Metazoa</taxon>
        <taxon>Chordata</taxon>
        <taxon>Craniata</taxon>
        <taxon>Vertebrata</taxon>
        <taxon>Euteleostomi</taxon>
        <taxon>Amphibia</taxon>
        <taxon>Batrachia</taxon>
        <taxon>Caudata</taxon>
        <taxon>Salamandroidea</taxon>
        <taxon>Salamandridae</taxon>
        <taxon>Pleurodelinae</taxon>
        <taxon>Pleurodeles</taxon>
    </lineage>
</organism>
<feature type="compositionally biased region" description="Basic and acidic residues" evidence="1">
    <location>
        <begin position="93"/>
        <end position="102"/>
    </location>
</feature>
<protein>
    <submittedName>
        <fullName evidence="2">Uncharacterized protein</fullName>
    </submittedName>
</protein>
<reference evidence="2" key="1">
    <citation type="journal article" date="2022" name="bioRxiv">
        <title>Sequencing and chromosome-scale assembly of the giantPleurodeles waltlgenome.</title>
        <authorList>
            <person name="Brown T."/>
            <person name="Elewa A."/>
            <person name="Iarovenko S."/>
            <person name="Subramanian E."/>
            <person name="Araus A.J."/>
            <person name="Petzold A."/>
            <person name="Susuki M."/>
            <person name="Suzuki K.-i.T."/>
            <person name="Hayashi T."/>
            <person name="Toyoda A."/>
            <person name="Oliveira C."/>
            <person name="Osipova E."/>
            <person name="Leigh N.D."/>
            <person name="Simon A."/>
            <person name="Yun M.H."/>
        </authorList>
    </citation>
    <scope>NUCLEOTIDE SEQUENCE</scope>
    <source>
        <strain evidence="2">20211129_DDA</strain>
        <tissue evidence="2">Liver</tissue>
    </source>
</reference>
<feature type="compositionally biased region" description="Polar residues" evidence="1">
    <location>
        <begin position="107"/>
        <end position="116"/>
    </location>
</feature>
<keyword evidence="3" id="KW-1185">Reference proteome</keyword>
<comment type="caution">
    <text evidence="2">The sequence shown here is derived from an EMBL/GenBank/DDBJ whole genome shotgun (WGS) entry which is preliminary data.</text>
</comment>
<evidence type="ECO:0000256" key="1">
    <source>
        <dbReference type="SAM" id="MobiDB-lite"/>
    </source>
</evidence>
<evidence type="ECO:0000313" key="3">
    <source>
        <dbReference type="Proteomes" id="UP001066276"/>
    </source>
</evidence>
<dbReference type="EMBL" id="JANPWB010000012">
    <property type="protein sequence ID" value="KAJ1112366.1"/>
    <property type="molecule type" value="Genomic_DNA"/>
</dbReference>
<sequence length="242" mass="27028">MAAAGGGKHDIRHKGDKLPNRKVSRRERSVPKSYGSTTTAGGIRRSQDWAEHGLRGAKQFKLPRGDTPSGTQKTSTSEVTHRSGTKRAPQRWDTGKEPDRMGRNRGPQATQTNNLDKYTVQLKAARSERDAPDSMGGDPSLREIMDAIKPLWNNIESKINAVTSDVNLLRIDLRKVTHTVTTAEGQINRLQAVNKHLEKQVQHLTKKHAEVEAKLEDQDGRALSQQHQDSLEFRKGTVQNYS</sequence>
<gene>
    <name evidence="2" type="ORF">NDU88_000634</name>
</gene>
<dbReference type="Gene3D" id="1.20.5.340">
    <property type="match status" value="1"/>
</dbReference>
<feature type="region of interest" description="Disordered" evidence="1">
    <location>
        <begin position="217"/>
        <end position="242"/>
    </location>
</feature>
<dbReference type="AlphaFoldDB" id="A0AAV7N8N8"/>
<evidence type="ECO:0000313" key="2">
    <source>
        <dbReference type="EMBL" id="KAJ1112366.1"/>
    </source>
</evidence>